<dbReference type="SUPFAM" id="SSF53254">
    <property type="entry name" value="Phosphoglycerate mutase-like"/>
    <property type="match status" value="1"/>
</dbReference>
<evidence type="ECO:0000313" key="1">
    <source>
        <dbReference type="EMBL" id="SCM04647.1"/>
    </source>
</evidence>
<name>A0AAX2CME6_9BACI</name>
<reference evidence="1 2" key="1">
    <citation type="submission" date="2016-08" db="EMBL/GenBank/DDBJ databases">
        <authorList>
            <person name="Loux V."/>
            <person name="Rue O."/>
        </authorList>
    </citation>
    <scope>NUCLEOTIDE SEQUENCE [LARGE SCALE GENOMIC DNA]</scope>
    <source>
        <strain evidence="1 2">AFSSA_08CEB44bac</strain>
    </source>
</reference>
<proteinExistence type="predicted"/>
<evidence type="ECO:0008006" key="3">
    <source>
        <dbReference type="Google" id="ProtNLM"/>
    </source>
</evidence>
<dbReference type="CDD" id="cd07067">
    <property type="entry name" value="HP_PGM_like"/>
    <property type="match status" value="1"/>
</dbReference>
<accession>A0AAX2CME6</accession>
<dbReference type="InterPro" id="IPR029033">
    <property type="entry name" value="His_PPase_superfam"/>
</dbReference>
<dbReference type="EMBL" id="FMIK01000052">
    <property type="protein sequence ID" value="SCM04647.1"/>
    <property type="molecule type" value="Genomic_DNA"/>
</dbReference>
<evidence type="ECO:0000313" key="2">
    <source>
        <dbReference type="Proteomes" id="UP000242164"/>
    </source>
</evidence>
<dbReference type="AlphaFoldDB" id="A0AAX2CME6"/>
<organism evidence="1 2">
    <name type="scientific">Bacillus cytotoxicus</name>
    <dbReference type="NCBI Taxonomy" id="580165"/>
    <lineage>
        <taxon>Bacteria</taxon>
        <taxon>Bacillati</taxon>
        <taxon>Bacillota</taxon>
        <taxon>Bacilli</taxon>
        <taxon>Bacillales</taxon>
        <taxon>Bacillaceae</taxon>
        <taxon>Bacillus</taxon>
        <taxon>Bacillus cereus group</taxon>
    </lineage>
</organism>
<dbReference type="Pfam" id="PF00300">
    <property type="entry name" value="His_Phos_1"/>
    <property type="match status" value="1"/>
</dbReference>
<comment type="caution">
    <text evidence="1">The sequence shown here is derived from an EMBL/GenBank/DDBJ whole genome shotgun (WGS) entry which is preliminary data.</text>
</comment>
<protein>
    <recommendedName>
        <fullName evidence="3">Histidine phosphatase family protein</fullName>
    </recommendedName>
</protein>
<dbReference type="InterPro" id="IPR013078">
    <property type="entry name" value="His_Pase_superF_clade-1"/>
</dbReference>
<dbReference type="Proteomes" id="UP000242164">
    <property type="component" value="Unassembled WGS sequence"/>
</dbReference>
<gene>
    <name evidence="1" type="ORF">BCB44BAC_04010</name>
</gene>
<sequence length="74" mass="8156">MKKLIVIRHCSATGKSRDAMLTIEGEKQASALAEFLMTSRLQIDSIISSPFKRAIQSITPFASLVNLQMSKMNA</sequence>
<dbReference type="Gene3D" id="3.40.50.1240">
    <property type="entry name" value="Phosphoglycerate mutase-like"/>
    <property type="match status" value="1"/>
</dbReference>